<dbReference type="Pfam" id="PF00611">
    <property type="entry name" value="FCH"/>
    <property type="match status" value="1"/>
</dbReference>
<dbReference type="EMBL" id="JBHFEH010000008">
    <property type="protein sequence ID" value="KAL2056370.1"/>
    <property type="molecule type" value="Genomic_DNA"/>
</dbReference>
<dbReference type="CDD" id="cd07650">
    <property type="entry name" value="F-BAR_Syp1p_like"/>
    <property type="match status" value="1"/>
</dbReference>
<protein>
    <recommendedName>
        <fullName evidence="3">MHD domain-containing protein</fullName>
    </recommendedName>
</protein>
<sequence length="879" mass="93723">MELSRQEYPALLRSLSPNQAVLVLEERVKLIGKINTDIADWLRERRGIEEAYVQGLRKLASRRPHDASADLGIFQTPWQSIVSSVQSLAESHAQLAAKMESDVEKPLKEYQHRNREMQAITTIQGNLNAVAKDVDAAHKRAAKLSGGKSSANKVANAASDVDAANQQWESQAPYVFEQLQALDETRINHLRDVLTQLETHEVDLVERNRITAESCLNALLNVDTSDEISTFVARNSGGEPSIPPRLGSRGGTTGGSMGPPPSLAPISSRPSATAPVRARESSLGDAPSPFSTTSSLAGTGPPPSKSGFGGLRRLGTVLGRQTKGPKGMDRPPSPDKRSRPSRNPLRRGPSSRHDMETIPSPPATSSSDLTALPPRREASSPQAALSQPNERPPSNQDQRRRNDQLNGDTILPAPMRVSSLPMTNGVSTNRDLTSPQESQVAPPAGPPPGKAAETQRDSEGYGVPSSVVDDITRAQQEAAAGDSDQPQFKLAIRSEPIQENDPDAESAFSSVANTLRAQASQVATPRKPGTVRGRRDVRNTVFVPSGQSLEGAAGFGGSPIPSAPILSLAGSSSLSSEAQQGSDAQSIGSAYSMGTLGHPSTVTHPQMHQPGLNASIVETVSTTYEKSVATKAVVIGELALQHNPSKTASPSGSENIRLENFPVLEKVAPNPTFITQSPSNGEYSVSLSHVTRPSVAFKYQVHMEENNLAAHAPVSITPSWRIEPTQASVILTYAFNPAFVSPVKRSVSLKNVVLFITVENAKALSCQSKPLGIFSKERSLVYWKLGDMTLDGYAEAPQKLLARFTTEGEAKSGSVEMRWEISGESAAGLGSGLSLSQMASKEEGGSDPFADESTSTSATGTWKEVPATRKIISGKYIAK</sequence>
<feature type="domain" description="MHD" evidence="3">
    <location>
        <begin position="609"/>
        <end position="865"/>
    </location>
</feature>
<feature type="region of interest" description="Disordered" evidence="2">
    <location>
        <begin position="233"/>
        <end position="465"/>
    </location>
</feature>
<dbReference type="CDD" id="cd09264">
    <property type="entry name" value="AP_Syp1_MHD"/>
    <property type="match status" value="1"/>
</dbReference>
<dbReference type="InterPro" id="IPR001060">
    <property type="entry name" value="FCH_dom"/>
</dbReference>
<evidence type="ECO:0000256" key="1">
    <source>
        <dbReference type="ARBA" id="ARBA00022583"/>
    </source>
</evidence>
<feature type="compositionally biased region" description="Polar residues" evidence="2">
    <location>
        <begin position="420"/>
        <end position="439"/>
    </location>
</feature>
<evidence type="ECO:0000313" key="4">
    <source>
        <dbReference type="EMBL" id="KAL2056370.1"/>
    </source>
</evidence>
<feature type="region of interest" description="Disordered" evidence="2">
    <location>
        <begin position="574"/>
        <end position="609"/>
    </location>
</feature>
<dbReference type="SMART" id="SM00055">
    <property type="entry name" value="FCH"/>
    <property type="match status" value="1"/>
</dbReference>
<dbReference type="PANTHER" id="PTHR23065">
    <property type="entry name" value="PROLINE-SERINE-THREONINE PHOSPHATASE INTERACTING PROTEIN 1"/>
    <property type="match status" value="1"/>
</dbReference>
<proteinExistence type="predicted"/>
<evidence type="ECO:0000313" key="5">
    <source>
        <dbReference type="Proteomes" id="UP001590951"/>
    </source>
</evidence>
<dbReference type="PROSITE" id="PS51072">
    <property type="entry name" value="MHD"/>
    <property type="match status" value="1"/>
</dbReference>
<dbReference type="PANTHER" id="PTHR23065:SF54">
    <property type="entry name" value="SUPPRESSOR OF YEAST PROFILIN DELETION"/>
    <property type="match status" value="1"/>
</dbReference>
<evidence type="ECO:0000256" key="2">
    <source>
        <dbReference type="SAM" id="MobiDB-lite"/>
    </source>
</evidence>
<keyword evidence="5" id="KW-1185">Reference proteome</keyword>
<evidence type="ECO:0000259" key="3">
    <source>
        <dbReference type="PROSITE" id="PS51072"/>
    </source>
</evidence>
<dbReference type="InterPro" id="IPR049609">
    <property type="entry name" value="Syp1-like_MHD"/>
</dbReference>
<comment type="caution">
    <text evidence="4">The sequence shown here is derived from an EMBL/GenBank/DDBJ whole genome shotgun (WGS) entry which is preliminary data.</text>
</comment>
<organism evidence="4 5">
    <name type="scientific">Lepraria finkii</name>
    <dbReference type="NCBI Taxonomy" id="1340010"/>
    <lineage>
        <taxon>Eukaryota</taxon>
        <taxon>Fungi</taxon>
        <taxon>Dikarya</taxon>
        <taxon>Ascomycota</taxon>
        <taxon>Pezizomycotina</taxon>
        <taxon>Lecanoromycetes</taxon>
        <taxon>OSLEUM clade</taxon>
        <taxon>Lecanoromycetidae</taxon>
        <taxon>Lecanorales</taxon>
        <taxon>Lecanorineae</taxon>
        <taxon>Stereocaulaceae</taxon>
        <taxon>Lepraria</taxon>
    </lineage>
</organism>
<feature type="compositionally biased region" description="Polar residues" evidence="2">
    <location>
        <begin position="379"/>
        <end position="396"/>
    </location>
</feature>
<dbReference type="InterPro" id="IPR027267">
    <property type="entry name" value="AH/BAR_dom_sf"/>
</dbReference>
<dbReference type="InterPro" id="IPR028565">
    <property type="entry name" value="MHD"/>
</dbReference>
<accession>A0ABR4BFC6</accession>
<dbReference type="Pfam" id="PF10291">
    <property type="entry name" value="muHD"/>
    <property type="match status" value="1"/>
</dbReference>
<reference evidence="4 5" key="1">
    <citation type="submission" date="2024-09" db="EMBL/GenBank/DDBJ databases">
        <title>Rethinking Asexuality: The Enigmatic Case of Functional Sexual Genes in Lepraria (Stereocaulaceae).</title>
        <authorList>
            <person name="Doellman M."/>
            <person name="Sun Y."/>
            <person name="Barcenas-Pena A."/>
            <person name="Lumbsch H.T."/>
            <person name="Grewe F."/>
        </authorList>
    </citation>
    <scope>NUCLEOTIDE SEQUENCE [LARGE SCALE GENOMIC DNA]</scope>
    <source>
        <strain evidence="4 5">Grewe 0041</strain>
    </source>
</reference>
<dbReference type="Gene3D" id="1.20.1270.60">
    <property type="entry name" value="Arfaptin homology (AH) domain/BAR domain"/>
    <property type="match status" value="1"/>
</dbReference>
<feature type="compositionally biased region" description="Basic and acidic residues" evidence="2">
    <location>
        <begin position="326"/>
        <end position="338"/>
    </location>
</feature>
<dbReference type="SUPFAM" id="SSF103657">
    <property type="entry name" value="BAR/IMD domain-like"/>
    <property type="match status" value="1"/>
</dbReference>
<feature type="compositionally biased region" description="Gly residues" evidence="2">
    <location>
        <begin position="248"/>
        <end position="257"/>
    </location>
</feature>
<keyword evidence="1" id="KW-0254">Endocytosis</keyword>
<dbReference type="Proteomes" id="UP001590951">
    <property type="component" value="Unassembled WGS sequence"/>
</dbReference>
<feature type="region of interest" description="Disordered" evidence="2">
    <location>
        <begin position="837"/>
        <end position="862"/>
    </location>
</feature>
<dbReference type="InterPro" id="IPR018808">
    <property type="entry name" value="Muniscin_C"/>
</dbReference>
<name>A0ABR4BFC6_9LECA</name>
<gene>
    <name evidence="4" type="ORF">ABVK25_003393</name>
</gene>